<dbReference type="Proteomes" id="UP001597319">
    <property type="component" value="Unassembled WGS sequence"/>
</dbReference>
<gene>
    <name evidence="2" type="ORF">ACFSR1_18485</name>
</gene>
<comment type="caution">
    <text evidence="2">The sequence shown here is derived from an EMBL/GenBank/DDBJ whole genome shotgun (WGS) entry which is preliminary data.</text>
</comment>
<dbReference type="InterPro" id="IPR009045">
    <property type="entry name" value="Zn_M74/Hedgehog-like"/>
</dbReference>
<evidence type="ECO:0000313" key="3">
    <source>
        <dbReference type="Proteomes" id="UP001597319"/>
    </source>
</evidence>
<dbReference type="Gene3D" id="3.30.1380.10">
    <property type="match status" value="1"/>
</dbReference>
<feature type="transmembrane region" description="Helical" evidence="1">
    <location>
        <begin position="50"/>
        <end position="69"/>
    </location>
</feature>
<evidence type="ECO:0000256" key="1">
    <source>
        <dbReference type="SAM" id="Phobius"/>
    </source>
</evidence>
<sequence>MQRLFKIALKVIVICVLTLFTQIGGFIYFISEITLSKNIKSYRIKKLGLFTGLYVLITFLVIPYLAPIFGREKIKNNEFVEACSFFTILSNRNYVTPELNAAVQSIAKVLNKKHSNTKLVYLDANFPFIDGFPLAPHLSHNDGKKIDISFIYKNKTGKITNKKPALFGYGVYEDPNPGEYNQIKVCKKKGYWQYDFAKYLTFGITNNELKLSEKATKDLLLTIVKEQKVRKVFIEPHLKNRLGVQSPKIRFHGCQAVRHDDHIHLQL</sequence>
<keyword evidence="1" id="KW-1133">Transmembrane helix</keyword>
<organism evidence="2 3">
    <name type="scientific">Aquimarina rubra</name>
    <dbReference type="NCBI Taxonomy" id="1920033"/>
    <lineage>
        <taxon>Bacteria</taxon>
        <taxon>Pseudomonadati</taxon>
        <taxon>Bacteroidota</taxon>
        <taxon>Flavobacteriia</taxon>
        <taxon>Flavobacteriales</taxon>
        <taxon>Flavobacteriaceae</taxon>
        <taxon>Aquimarina</taxon>
    </lineage>
</organism>
<accession>A0ABW5LIJ1</accession>
<keyword evidence="1" id="KW-0472">Membrane</keyword>
<protein>
    <submittedName>
        <fullName evidence="2">Uncharacterized protein</fullName>
    </submittedName>
</protein>
<proteinExistence type="predicted"/>
<name>A0ABW5LIJ1_9FLAO</name>
<feature type="transmembrane region" description="Helical" evidence="1">
    <location>
        <begin position="7"/>
        <end position="30"/>
    </location>
</feature>
<dbReference type="RefSeq" id="WP_378294533.1">
    <property type="nucleotide sequence ID" value="NZ_JBHULE010000022.1"/>
</dbReference>
<reference evidence="3" key="1">
    <citation type="journal article" date="2019" name="Int. J. Syst. Evol. Microbiol.">
        <title>The Global Catalogue of Microorganisms (GCM) 10K type strain sequencing project: providing services to taxonomists for standard genome sequencing and annotation.</title>
        <authorList>
            <consortium name="The Broad Institute Genomics Platform"/>
            <consortium name="The Broad Institute Genome Sequencing Center for Infectious Disease"/>
            <person name="Wu L."/>
            <person name="Ma J."/>
        </authorList>
    </citation>
    <scope>NUCLEOTIDE SEQUENCE [LARGE SCALE GENOMIC DNA]</scope>
    <source>
        <strain evidence="3">KCTC 52274</strain>
    </source>
</reference>
<dbReference type="EMBL" id="JBHULE010000022">
    <property type="protein sequence ID" value="MFD2564672.1"/>
    <property type="molecule type" value="Genomic_DNA"/>
</dbReference>
<evidence type="ECO:0000313" key="2">
    <source>
        <dbReference type="EMBL" id="MFD2564672.1"/>
    </source>
</evidence>
<keyword evidence="1" id="KW-0812">Transmembrane</keyword>
<keyword evidence="3" id="KW-1185">Reference proteome</keyword>